<dbReference type="PANTHER" id="PTHR35191:SF1">
    <property type="entry name" value="PROPHAGE SIDE TAIL FIBER PROTEIN HOMOLOG STFQ-RELATED"/>
    <property type="match status" value="1"/>
</dbReference>
<dbReference type="EMBL" id="CP030944">
    <property type="protein sequence ID" value="QKE26172.1"/>
    <property type="molecule type" value="Genomic_DNA"/>
</dbReference>
<dbReference type="AlphaFoldDB" id="A0AAE7B623"/>
<dbReference type="KEGG" id="aaqi:AAQM_1425"/>
<gene>
    <name evidence="2" type="ORF">AAQM_1425</name>
</gene>
<dbReference type="SUPFAM" id="SSF88874">
    <property type="entry name" value="Receptor-binding domain of short tail fibre protein gp12"/>
    <property type="match status" value="1"/>
</dbReference>
<dbReference type="Proteomes" id="UP000502065">
    <property type="component" value="Chromosome"/>
</dbReference>
<dbReference type="InterPro" id="IPR022225">
    <property type="entry name" value="Phage_tail_fibre_N"/>
</dbReference>
<dbReference type="Pfam" id="PF12571">
    <property type="entry name" value="Phage_tail_fib"/>
    <property type="match status" value="1"/>
</dbReference>
<dbReference type="InterPro" id="IPR051934">
    <property type="entry name" value="Phage_Tail_Fiber_Structural"/>
</dbReference>
<sequence length="339" mass="37058">MSNYYSILTNAGIQKEILSKQNGSSINLSKMAVGSGEITPTQSMTSLKSEKYRFNINSILQSETNPNHLIVEGVIPSNVGGFEISEIGIYLDDNTFYAVGNLPKTYKPLLDEGSAKDLTIKMFIEVSNTDNIVLKVDDSVVLATRNYVQNELKKLSAVLLPIGTVFGGYEDTNPNFIVAFGGTFKKSDYPDLWAYVQTHPHRFKTLAQWDAEAAVNNGICDYYCEVDSLNFRVPNLDGATVKFSSRPVGSFEGDAIRKITGTLYSRSSLYLEGGGIVNATGAYTYSRRGFNTGASSILTDSSTINLDVIDFDSSNVVPTAPENKIKNTAQKPLIVAREV</sequence>
<evidence type="ECO:0000313" key="3">
    <source>
        <dbReference type="Proteomes" id="UP000502065"/>
    </source>
</evidence>
<name>A0AAE7B623_9BACT</name>
<accession>A0AAE7B623</accession>
<evidence type="ECO:0000313" key="2">
    <source>
        <dbReference type="EMBL" id="QKE26172.1"/>
    </source>
</evidence>
<organism evidence="2 3">
    <name type="scientific">Arcobacter aquimarinus</name>
    <dbReference type="NCBI Taxonomy" id="1315211"/>
    <lineage>
        <taxon>Bacteria</taxon>
        <taxon>Pseudomonadati</taxon>
        <taxon>Campylobacterota</taxon>
        <taxon>Epsilonproteobacteria</taxon>
        <taxon>Campylobacterales</taxon>
        <taxon>Arcobacteraceae</taxon>
        <taxon>Arcobacter</taxon>
    </lineage>
</organism>
<dbReference type="RefSeq" id="WP_171920689.1">
    <property type="nucleotide sequence ID" value="NZ_CBCSAE010000004.1"/>
</dbReference>
<proteinExistence type="predicted"/>
<dbReference type="PANTHER" id="PTHR35191">
    <property type="entry name" value="PROPHAGE SIDE TAIL FIBER PROTEIN HOMOLOG STFQ-RELATED"/>
    <property type="match status" value="1"/>
</dbReference>
<keyword evidence="3" id="KW-1185">Reference proteome</keyword>
<feature type="domain" description="Phage tail fibre protein N-terminal" evidence="1">
    <location>
        <begin position="1"/>
        <end position="145"/>
    </location>
</feature>
<evidence type="ECO:0000259" key="1">
    <source>
        <dbReference type="Pfam" id="PF12571"/>
    </source>
</evidence>
<protein>
    <recommendedName>
        <fullName evidence="1">Phage tail fibre protein N-terminal domain-containing protein</fullName>
    </recommendedName>
</protein>
<reference evidence="2 3" key="1">
    <citation type="submission" date="2018-07" db="EMBL/GenBank/DDBJ databases">
        <title>Identification of phenol metabolism pathways in Arcobacter.</title>
        <authorList>
            <person name="Miller W.G."/>
            <person name="Yee E."/>
            <person name="Bono J.L."/>
        </authorList>
    </citation>
    <scope>NUCLEOTIDE SEQUENCE [LARGE SCALE GENOMIC DNA]</scope>
    <source>
        <strain evidence="2 3">W63</strain>
    </source>
</reference>